<proteinExistence type="predicted"/>
<protein>
    <recommendedName>
        <fullName evidence="3">Clustered mitochondria protein N-terminal domain-containing protein</fullName>
    </recommendedName>
</protein>
<evidence type="ECO:0008006" key="3">
    <source>
        <dbReference type="Google" id="ProtNLM"/>
    </source>
</evidence>
<organism evidence="1 2">
    <name type="scientific">Acorus gramineus</name>
    <name type="common">Dwarf sweet flag</name>
    <dbReference type="NCBI Taxonomy" id="55184"/>
    <lineage>
        <taxon>Eukaryota</taxon>
        <taxon>Viridiplantae</taxon>
        <taxon>Streptophyta</taxon>
        <taxon>Embryophyta</taxon>
        <taxon>Tracheophyta</taxon>
        <taxon>Spermatophyta</taxon>
        <taxon>Magnoliopsida</taxon>
        <taxon>Liliopsida</taxon>
        <taxon>Acoraceae</taxon>
        <taxon>Acorus</taxon>
    </lineage>
</organism>
<gene>
    <name evidence="1" type="ORF">QJS04_geneDACA022772</name>
</gene>
<dbReference type="PANTHER" id="PTHR12601">
    <property type="entry name" value="EUKARYOTIC TRANSLATION INITIATION FACTOR 3 SUBUNIT EIF-3"/>
    <property type="match status" value="1"/>
</dbReference>
<keyword evidence="2" id="KW-1185">Reference proteome</keyword>
<dbReference type="AlphaFoldDB" id="A0AAV9AYX2"/>
<reference evidence="1" key="2">
    <citation type="submission" date="2023-06" db="EMBL/GenBank/DDBJ databases">
        <authorList>
            <person name="Ma L."/>
            <person name="Liu K.-W."/>
            <person name="Li Z."/>
            <person name="Hsiao Y.-Y."/>
            <person name="Qi Y."/>
            <person name="Fu T."/>
            <person name="Tang G."/>
            <person name="Zhang D."/>
            <person name="Sun W.-H."/>
            <person name="Liu D.-K."/>
            <person name="Li Y."/>
            <person name="Chen G.-Z."/>
            <person name="Liu X.-D."/>
            <person name="Liao X.-Y."/>
            <person name="Jiang Y.-T."/>
            <person name="Yu X."/>
            <person name="Hao Y."/>
            <person name="Huang J."/>
            <person name="Zhao X.-W."/>
            <person name="Ke S."/>
            <person name="Chen Y.-Y."/>
            <person name="Wu W.-L."/>
            <person name="Hsu J.-L."/>
            <person name="Lin Y.-F."/>
            <person name="Huang M.-D."/>
            <person name="Li C.-Y."/>
            <person name="Huang L."/>
            <person name="Wang Z.-W."/>
            <person name="Zhao X."/>
            <person name="Zhong W.-Y."/>
            <person name="Peng D.-H."/>
            <person name="Ahmad S."/>
            <person name="Lan S."/>
            <person name="Zhang J.-S."/>
            <person name="Tsai W.-C."/>
            <person name="Van De Peer Y."/>
            <person name="Liu Z.-J."/>
        </authorList>
    </citation>
    <scope>NUCLEOTIDE SEQUENCE</scope>
    <source>
        <strain evidence="1">SCP</strain>
        <tissue evidence="1">Leaves</tissue>
    </source>
</reference>
<accession>A0AAV9AYX2</accession>
<dbReference type="GO" id="GO:0005737">
    <property type="term" value="C:cytoplasm"/>
    <property type="evidence" value="ECO:0007669"/>
    <property type="project" value="TreeGrafter"/>
</dbReference>
<dbReference type="PANTHER" id="PTHR12601:SF17">
    <property type="entry name" value="PROTEIN REDUCED CHLOROPLAST COVERAGE 1"/>
    <property type="match status" value="1"/>
</dbReference>
<sequence length="98" mass="10889">MAPRSGRGKPKSEKKKKEEKILPLAMDITVNLPDQSQVVLKGISTDMIIDVRRLLRANTNTCNITNYSLSHEVRGPRLKDSFDVAALKPCVLTLVEGE</sequence>
<dbReference type="InterPro" id="IPR027523">
    <property type="entry name" value="CLU_prot"/>
</dbReference>
<comment type="caution">
    <text evidence="1">The sequence shown here is derived from an EMBL/GenBank/DDBJ whole genome shotgun (WGS) entry which is preliminary data.</text>
</comment>
<name>A0AAV9AYX2_ACOGR</name>
<dbReference type="Proteomes" id="UP001179952">
    <property type="component" value="Unassembled WGS sequence"/>
</dbReference>
<dbReference type="EMBL" id="JAUJYN010000006">
    <property type="protein sequence ID" value="KAK1269472.1"/>
    <property type="molecule type" value="Genomic_DNA"/>
</dbReference>
<evidence type="ECO:0000313" key="1">
    <source>
        <dbReference type="EMBL" id="KAK1269472.1"/>
    </source>
</evidence>
<evidence type="ECO:0000313" key="2">
    <source>
        <dbReference type="Proteomes" id="UP001179952"/>
    </source>
</evidence>
<reference evidence="1" key="1">
    <citation type="journal article" date="2023" name="Nat. Commun.">
        <title>Diploid and tetraploid genomes of Acorus and the evolution of monocots.</title>
        <authorList>
            <person name="Ma L."/>
            <person name="Liu K.W."/>
            <person name="Li Z."/>
            <person name="Hsiao Y.Y."/>
            <person name="Qi Y."/>
            <person name="Fu T."/>
            <person name="Tang G.D."/>
            <person name="Zhang D."/>
            <person name="Sun W.H."/>
            <person name="Liu D.K."/>
            <person name="Li Y."/>
            <person name="Chen G.Z."/>
            <person name="Liu X.D."/>
            <person name="Liao X.Y."/>
            <person name="Jiang Y.T."/>
            <person name="Yu X."/>
            <person name="Hao Y."/>
            <person name="Huang J."/>
            <person name="Zhao X.W."/>
            <person name="Ke S."/>
            <person name="Chen Y.Y."/>
            <person name="Wu W.L."/>
            <person name="Hsu J.L."/>
            <person name="Lin Y.F."/>
            <person name="Huang M.D."/>
            <person name="Li C.Y."/>
            <person name="Huang L."/>
            <person name="Wang Z.W."/>
            <person name="Zhao X."/>
            <person name="Zhong W.Y."/>
            <person name="Peng D.H."/>
            <person name="Ahmad S."/>
            <person name="Lan S."/>
            <person name="Zhang J.S."/>
            <person name="Tsai W.C."/>
            <person name="Van de Peer Y."/>
            <person name="Liu Z.J."/>
        </authorList>
    </citation>
    <scope>NUCLEOTIDE SEQUENCE</scope>
    <source>
        <strain evidence="1">SCP</strain>
    </source>
</reference>